<dbReference type="RefSeq" id="WP_031312115.1">
    <property type="nucleotide sequence ID" value="NZ_CP022562.1"/>
</dbReference>
<reference evidence="2 3" key="1">
    <citation type="submission" date="2019-10" db="EMBL/GenBank/DDBJ databases">
        <title>XDR Pseudomonas monteilii producing IMP-16 from LCR.</title>
        <authorList>
            <person name="Ballaben A."/>
            <person name="Doi Y."/>
        </authorList>
    </citation>
    <scope>NUCLEOTIDE SEQUENCE [LARGE SCALE GENOMIC DNA]</scope>
    <source>
        <strain evidence="2 3">597/14</strain>
    </source>
</reference>
<keyword evidence="1" id="KW-0812">Transmembrane</keyword>
<organism evidence="2 3">
    <name type="scientific">Pseudomonas monteilii</name>
    <dbReference type="NCBI Taxonomy" id="76759"/>
    <lineage>
        <taxon>Bacteria</taxon>
        <taxon>Pseudomonadati</taxon>
        <taxon>Pseudomonadota</taxon>
        <taxon>Gammaproteobacteria</taxon>
        <taxon>Pseudomonadales</taxon>
        <taxon>Pseudomonadaceae</taxon>
        <taxon>Pseudomonas</taxon>
    </lineage>
</organism>
<evidence type="ECO:0000313" key="3">
    <source>
        <dbReference type="Proteomes" id="UP000440965"/>
    </source>
</evidence>
<dbReference type="EMBL" id="WEIK01000017">
    <property type="protein sequence ID" value="MVF51278.1"/>
    <property type="molecule type" value="Genomic_DNA"/>
</dbReference>
<comment type="caution">
    <text evidence="2">The sequence shown here is derived from an EMBL/GenBank/DDBJ whole genome shotgun (WGS) entry which is preliminary data.</text>
</comment>
<feature type="transmembrane region" description="Helical" evidence="1">
    <location>
        <begin position="283"/>
        <end position="302"/>
    </location>
</feature>
<dbReference type="GeneID" id="49869509"/>
<protein>
    <submittedName>
        <fullName evidence="2">SH3 domain-containing protein</fullName>
    </submittedName>
</protein>
<keyword evidence="1" id="KW-0472">Membrane</keyword>
<gene>
    <name evidence="2" type="ORF">F9Z43_18595</name>
</gene>
<dbReference type="Gene3D" id="2.30.30.40">
    <property type="entry name" value="SH3 Domains"/>
    <property type="match status" value="1"/>
</dbReference>
<evidence type="ECO:0000313" key="2">
    <source>
        <dbReference type="EMBL" id="MVF51278.1"/>
    </source>
</evidence>
<evidence type="ECO:0000256" key="1">
    <source>
        <dbReference type="SAM" id="Phobius"/>
    </source>
</evidence>
<accession>A0A7X3JT70</accession>
<dbReference type="Proteomes" id="UP000440965">
    <property type="component" value="Unassembled WGS sequence"/>
</dbReference>
<name>A0A7X3JT70_9PSED</name>
<sequence length="412" mass="45780">MSNQDERLQQVADYIEAINQAEAERMPQELAALQKMANETLSPPPPIDSSTIEAIKSFQASYVGTQALLDKARVTSSLLDESYGRSLSQIREFADKAMAPAAAAMRAMEGLYPSKQIEAITRLTSGPLFQPLGGISGLHLPSFESAATQAMERISSQIRALDGLKSFRSIWAENEASQARLASFAQMHSFTEGLAKLHATPKYSEMMKQVAMLAESPLFEALERTSASKLAKLFEEYEIVEQTALVREPAARYDVKPVQEASLQTEIIDALEGKEDRKPLTPAAFLLLCYILGFLSGTMALVSQWKDFKEGLCDLNDLTLQSESTAEAQKWVRSTMCHMPKSAKARVRLVARDNVNLRYSPSMKAEVIMPLKQYAVLEVVDSSDKTWLEVIYKHEGIEIQGWVSRSMVKTIQ</sequence>
<proteinExistence type="predicted"/>
<keyword evidence="1" id="KW-1133">Transmembrane helix</keyword>
<dbReference type="AlphaFoldDB" id="A0A7X3JT70"/>